<evidence type="ECO:0000256" key="1">
    <source>
        <dbReference type="SAM" id="MobiDB-lite"/>
    </source>
</evidence>
<comment type="caution">
    <text evidence="2">The sequence shown here is derived from an EMBL/GenBank/DDBJ whole genome shotgun (WGS) entry which is preliminary data.</text>
</comment>
<reference evidence="2 3" key="1">
    <citation type="journal article" date="2023" name="Sci. Data">
        <title>Genome assembly of the Korean intertidal mud-creeper Batillaria attramentaria.</title>
        <authorList>
            <person name="Patra A.K."/>
            <person name="Ho P.T."/>
            <person name="Jun S."/>
            <person name="Lee S.J."/>
            <person name="Kim Y."/>
            <person name="Won Y.J."/>
        </authorList>
    </citation>
    <scope>NUCLEOTIDE SEQUENCE [LARGE SCALE GENOMIC DNA]</scope>
    <source>
        <strain evidence="2">Wonlab-2016</strain>
    </source>
</reference>
<feature type="region of interest" description="Disordered" evidence="1">
    <location>
        <begin position="20"/>
        <end position="44"/>
    </location>
</feature>
<sequence length="100" mass="10930">MAEDHEYRGHCDASTTTTAIDITPATQQPVQVQENSTTKSTKYKGYKNNCSRRLTRLCNISKGIQSKTEITQVVSLAAGRSHADGNGDHLCDFRLAANDS</sequence>
<protein>
    <submittedName>
        <fullName evidence="2">Uncharacterized protein</fullName>
    </submittedName>
</protein>
<accession>A0ABD0JE95</accession>
<evidence type="ECO:0000313" key="2">
    <source>
        <dbReference type="EMBL" id="KAK7471729.1"/>
    </source>
</evidence>
<evidence type="ECO:0000313" key="3">
    <source>
        <dbReference type="Proteomes" id="UP001519460"/>
    </source>
</evidence>
<dbReference type="Proteomes" id="UP001519460">
    <property type="component" value="Unassembled WGS sequence"/>
</dbReference>
<gene>
    <name evidence="2" type="ORF">BaRGS_00035611</name>
</gene>
<dbReference type="AlphaFoldDB" id="A0ABD0JE95"/>
<keyword evidence="3" id="KW-1185">Reference proteome</keyword>
<organism evidence="2 3">
    <name type="scientific">Batillaria attramentaria</name>
    <dbReference type="NCBI Taxonomy" id="370345"/>
    <lineage>
        <taxon>Eukaryota</taxon>
        <taxon>Metazoa</taxon>
        <taxon>Spiralia</taxon>
        <taxon>Lophotrochozoa</taxon>
        <taxon>Mollusca</taxon>
        <taxon>Gastropoda</taxon>
        <taxon>Caenogastropoda</taxon>
        <taxon>Sorbeoconcha</taxon>
        <taxon>Cerithioidea</taxon>
        <taxon>Batillariidae</taxon>
        <taxon>Batillaria</taxon>
    </lineage>
</organism>
<proteinExistence type="predicted"/>
<dbReference type="EMBL" id="JACVVK020000480">
    <property type="protein sequence ID" value="KAK7471729.1"/>
    <property type="molecule type" value="Genomic_DNA"/>
</dbReference>
<name>A0ABD0JE95_9CAEN</name>